<accession>A0A396ADJ5</accession>
<dbReference type="Proteomes" id="UP000283492">
    <property type="component" value="Unassembled WGS sequence"/>
</dbReference>
<dbReference type="Proteomes" id="UP000266391">
    <property type="component" value="Unassembled WGS sequence"/>
</dbReference>
<evidence type="ECO:0000313" key="2">
    <source>
        <dbReference type="EMBL" id="RHA91755.1"/>
    </source>
</evidence>
<evidence type="ECO:0000313" key="3">
    <source>
        <dbReference type="EMBL" id="RHC98108.1"/>
    </source>
</evidence>
<evidence type="ECO:0000313" key="5">
    <source>
        <dbReference type="Proteomes" id="UP000283492"/>
    </source>
</evidence>
<reference evidence="4 5" key="1">
    <citation type="submission" date="2018-08" db="EMBL/GenBank/DDBJ databases">
        <title>A genome reference for cultivated species of the human gut microbiota.</title>
        <authorList>
            <person name="Zou Y."/>
            <person name="Xue W."/>
            <person name="Luo G."/>
        </authorList>
    </citation>
    <scope>NUCLEOTIDE SEQUENCE [LARGE SCALE GENOMIC DNA]</scope>
    <source>
        <strain evidence="3 4">AM32-8LB</strain>
        <strain evidence="2 5">AM42-1AC</strain>
    </source>
</reference>
<dbReference type="AlphaFoldDB" id="A0A396ADJ5"/>
<name>A0A396ADJ5_9FIRM</name>
<dbReference type="InterPro" id="IPR009620">
    <property type="entry name" value="UPF0236"/>
</dbReference>
<proteinExistence type="inferred from homology"/>
<dbReference type="RefSeq" id="WP_118093826.1">
    <property type="nucleotide sequence ID" value="NZ_CABJFX010000001.1"/>
</dbReference>
<dbReference type="Pfam" id="PF06782">
    <property type="entry name" value="UPF0236"/>
    <property type="match status" value="1"/>
</dbReference>
<gene>
    <name evidence="3" type="ORF">DW813_16690</name>
    <name evidence="2" type="ORF">DW914_00770</name>
</gene>
<protein>
    <submittedName>
        <fullName evidence="3">Uncharacterized protein</fullName>
    </submittedName>
</protein>
<comment type="similarity">
    <text evidence="1">Belongs to the UPF0236 family.</text>
</comment>
<evidence type="ECO:0000256" key="1">
    <source>
        <dbReference type="ARBA" id="ARBA00006539"/>
    </source>
</evidence>
<sequence>MISNSVNEKMISFKELEKKIFKYVCELGCEITRSILEAYDDAVAVKRDKQKYRNKGKRATCIKTVYGSVKYQRRIYGTITENGEKAYVYLLDAEMRMDKIGMISSNLAEKIAMTVTESPYRVTAETISSTSGQSISASGVWNVMQRLGEKISEEEKYAVKQMHADQTEGKKGTAVLFEEMDSAF</sequence>
<dbReference type="EMBL" id="QSFX01000001">
    <property type="protein sequence ID" value="RHA91755.1"/>
    <property type="molecule type" value="Genomic_DNA"/>
</dbReference>
<organism evidence="3 4">
    <name type="scientific">Roseburia inulinivorans</name>
    <dbReference type="NCBI Taxonomy" id="360807"/>
    <lineage>
        <taxon>Bacteria</taxon>
        <taxon>Bacillati</taxon>
        <taxon>Bacillota</taxon>
        <taxon>Clostridia</taxon>
        <taxon>Lachnospirales</taxon>
        <taxon>Lachnospiraceae</taxon>
        <taxon>Roseburia</taxon>
    </lineage>
</organism>
<evidence type="ECO:0000313" key="4">
    <source>
        <dbReference type="Proteomes" id="UP000266391"/>
    </source>
</evidence>
<dbReference type="EMBL" id="QSIQ01000052">
    <property type="protein sequence ID" value="RHC98108.1"/>
    <property type="molecule type" value="Genomic_DNA"/>
</dbReference>
<comment type="caution">
    <text evidence="3">The sequence shown here is derived from an EMBL/GenBank/DDBJ whole genome shotgun (WGS) entry which is preliminary data.</text>
</comment>